<dbReference type="RefSeq" id="WP_346162827.1">
    <property type="nucleotide sequence ID" value="NZ_BAAAOQ010000008.1"/>
</dbReference>
<accession>A0ABP5N8Y9</accession>
<name>A0ABP5N8Y9_9ACTN</name>
<proteinExistence type="predicted"/>
<dbReference type="Proteomes" id="UP001501391">
    <property type="component" value="Unassembled WGS sequence"/>
</dbReference>
<evidence type="ECO:0000313" key="1">
    <source>
        <dbReference type="EMBL" id="GAA2196109.1"/>
    </source>
</evidence>
<evidence type="ECO:0000313" key="2">
    <source>
        <dbReference type="Proteomes" id="UP001501391"/>
    </source>
</evidence>
<organism evidence="1 2">
    <name type="scientific">Streptomyces bangladeshensis</name>
    <dbReference type="NCBI Taxonomy" id="295352"/>
    <lineage>
        <taxon>Bacteria</taxon>
        <taxon>Bacillati</taxon>
        <taxon>Actinomycetota</taxon>
        <taxon>Actinomycetes</taxon>
        <taxon>Kitasatosporales</taxon>
        <taxon>Streptomycetaceae</taxon>
        <taxon>Streptomyces</taxon>
    </lineage>
</organism>
<keyword evidence="2" id="KW-1185">Reference proteome</keyword>
<dbReference type="InterPro" id="IPR020835">
    <property type="entry name" value="Catalase_sf"/>
</dbReference>
<dbReference type="EMBL" id="BAAAOQ010000008">
    <property type="protein sequence ID" value="GAA2196109.1"/>
    <property type="molecule type" value="Genomic_DNA"/>
</dbReference>
<protein>
    <recommendedName>
        <fullName evidence="3">Phosphodiesterase</fullName>
    </recommendedName>
</protein>
<evidence type="ECO:0008006" key="3">
    <source>
        <dbReference type="Google" id="ProtNLM"/>
    </source>
</evidence>
<dbReference type="SUPFAM" id="SSF56634">
    <property type="entry name" value="Heme-dependent catalase-like"/>
    <property type="match status" value="1"/>
</dbReference>
<comment type="caution">
    <text evidence="1">The sequence shown here is derived from an EMBL/GenBank/DDBJ whole genome shotgun (WGS) entry which is preliminary data.</text>
</comment>
<sequence length="243" mass="25834">MPRGKPAGPVRASGEPRQVGGVETVFRLLARLRRAPVLHPDGLVCAAELEVPGGGERWGVPWLDRPGRYAATVRLSRAAGLPRRLPDGLGLAVRVDDADGPGRALDLLLTSSGRGRTTRHLPLPRADALAGPYSSLVPYRVSGRPRVLAAFPRRSHRAPVHGDPASLARALGAGPLVFDLCAEGPGRSWRVFAVLTVRTALPMGPKESTGFDIYAHDARQFTPGPALAAIRRAAYRGSRAGRP</sequence>
<reference evidence="2" key="1">
    <citation type="journal article" date="2019" name="Int. J. Syst. Evol. Microbiol.">
        <title>The Global Catalogue of Microorganisms (GCM) 10K type strain sequencing project: providing services to taxonomists for standard genome sequencing and annotation.</title>
        <authorList>
            <consortium name="The Broad Institute Genomics Platform"/>
            <consortium name="The Broad Institute Genome Sequencing Center for Infectious Disease"/>
            <person name="Wu L."/>
            <person name="Ma J."/>
        </authorList>
    </citation>
    <scope>NUCLEOTIDE SEQUENCE [LARGE SCALE GENOMIC DNA]</scope>
    <source>
        <strain evidence="2">JCM 14924</strain>
    </source>
</reference>
<gene>
    <name evidence="1" type="ORF">GCM10009787_28980</name>
</gene>